<reference evidence="4 5" key="1">
    <citation type="journal article" date="2017" name="Genome Biol.">
        <title>New reference genome sequences of hot pepper reveal the massive evolution of plant disease-resistance genes by retroduplication.</title>
        <authorList>
            <person name="Kim S."/>
            <person name="Park J."/>
            <person name="Yeom S.I."/>
            <person name="Kim Y.M."/>
            <person name="Seo E."/>
            <person name="Kim K.T."/>
            <person name="Kim M.S."/>
            <person name="Lee J.M."/>
            <person name="Cheong K."/>
            <person name="Shin H.S."/>
            <person name="Kim S.B."/>
            <person name="Han K."/>
            <person name="Lee J."/>
            <person name="Park M."/>
            <person name="Lee H.A."/>
            <person name="Lee H.Y."/>
            <person name="Lee Y."/>
            <person name="Oh S."/>
            <person name="Lee J.H."/>
            <person name="Choi E."/>
            <person name="Choi E."/>
            <person name="Lee S.E."/>
            <person name="Jeon J."/>
            <person name="Kim H."/>
            <person name="Choi G."/>
            <person name="Song H."/>
            <person name="Lee J."/>
            <person name="Lee S.C."/>
            <person name="Kwon J.K."/>
            <person name="Lee H.Y."/>
            <person name="Koo N."/>
            <person name="Hong Y."/>
            <person name="Kim R.W."/>
            <person name="Kang W.H."/>
            <person name="Huh J.H."/>
            <person name="Kang B.C."/>
            <person name="Yang T.J."/>
            <person name="Lee Y.H."/>
            <person name="Bennetzen J.L."/>
            <person name="Choi D."/>
        </authorList>
    </citation>
    <scope>NUCLEOTIDE SEQUENCE [LARGE SCALE GENOMIC DNA]</scope>
    <source>
        <strain evidence="5">cv. PBC81</strain>
    </source>
</reference>
<dbReference type="SMART" id="SM00835">
    <property type="entry name" value="Cupin_1"/>
    <property type="match status" value="2"/>
</dbReference>
<protein>
    <recommendedName>
        <fullName evidence="3">Cupin type-1 domain-containing protein</fullName>
    </recommendedName>
</protein>
<evidence type="ECO:0000313" key="4">
    <source>
        <dbReference type="EMBL" id="PHT38928.1"/>
    </source>
</evidence>
<dbReference type="OrthoDB" id="1912756at2759"/>
<gene>
    <name evidence="4" type="ORF">CQW23_22501</name>
</gene>
<dbReference type="InterPro" id="IPR050253">
    <property type="entry name" value="Seed_Storage-Functional"/>
</dbReference>
<dbReference type="CDD" id="cd02244">
    <property type="entry name" value="cupin_7S_vicilin-like_N"/>
    <property type="match status" value="1"/>
</dbReference>
<evidence type="ECO:0000259" key="3">
    <source>
        <dbReference type="SMART" id="SM00835"/>
    </source>
</evidence>
<dbReference type="InterPro" id="IPR011051">
    <property type="entry name" value="RmlC_Cupin_sf"/>
</dbReference>
<sequence>MAIFTKPKLLFLILILVSLFLASQCDEEENNNPYLFKSHRFTPQLRSKHGEFRVLDKFTDELFGGIEKYRVGVLEFEPMSFMHPHHFDAQLLLLTVRGRGTISIAEEDEKKSFNLEHGDVLNISAGSTVYFINKDNKEKFSVYVLAKSVNVPGQFQEFFSAGGENAETFYRAFSSDILETAFNTPRDRLERLFGQQKQGIVIKASEEQIRAISQHASRSIKEKKGETGGPFSVLKERTLIGNRFGQYFEATPDRSQQLRDLDVAVGTMNINQGGMILPVYCARATWLVMVAQGNGRLEMVSSRRHQRQGHKVVRGCLSVGDFFVIPAGHPITVVATGDSNLKMVGFGINGHNSRLNFLAVNIMVPSADACYLDSLSGGCPDKTACAETCRPCYRDIGVVYSYCVAPYILPYWICRCDMQKGAPCQPNGPPICPKPPGSITHSSFNQFLGYSNRSTIPPPDAIIIGNISEIESPTTNVVA</sequence>
<proteinExistence type="inferred from homology"/>
<feature type="signal peptide" evidence="2">
    <location>
        <begin position="1"/>
        <end position="25"/>
    </location>
</feature>
<dbReference type="AlphaFoldDB" id="A0A2G2W122"/>
<dbReference type="PANTHER" id="PTHR31189:SF41">
    <property type="entry name" value="VICILIN C72"/>
    <property type="match status" value="1"/>
</dbReference>
<keyword evidence="2" id="KW-0732">Signal</keyword>
<name>A0A2G2W122_CAPBA</name>
<dbReference type="Pfam" id="PF00190">
    <property type="entry name" value="Cupin_1"/>
    <property type="match status" value="1"/>
</dbReference>
<comment type="caution">
    <text evidence="4">The sequence shown here is derived from an EMBL/GenBank/DDBJ whole genome shotgun (WGS) entry which is preliminary data.</text>
</comment>
<feature type="domain" description="Cupin type-1" evidence="3">
    <location>
        <begin position="39"/>
        <end position="190"/>
    </location>
</feature>
<evidence type="ECO:0000313" key="5">
    <source>
        <dbReference type="Proteomes" id="UP000224567"/>
    </source>
</evidence>
<dbReference type="InterPro" id="IPR006045">
    <property type="entry name" value="Cupin_1"/>
</dbReference>
<dbReference type="CDD" id="cd02245">
    <property type="entry name" value="cupin_7S_vicilin-like_C"/>
    <property type="match status" value="1"/>
</dbReference>
<dbReference type="Gene3D" id="2.60.120.10">
    <property type="entry name" value="Jelly Rolls"/>
    <property type="match status" value="2"/>
</dbReference>
<keyword evidence="5" id="KW-1185">Reference proteome</keyword>
<dbReference type="PANTHER" id="PTHR31189">
    <property type="entry name" value="OS03G0336100 PROTEIN-RELATED"/>
    <property type="match status" value="1"/>
</dbReference>
<comment type="similarity">
    <text evidence="1">Belongs to the 7S seed storage protein family.</text>
</comment>
<dbReference type="STRING" id="33114.A0A2G2W122"/>
<organism evidence="4 5">
    <name type="scientific">Capsicum baccatum</name>
    <name type="common">Peruvian pepper</name>
    <dbReference type="NCBI Taxonomy" id="33114"/>
    <lineage>
        <taxon>Eukaryota</taxon>
        <taxon>Viridiplantae</taxon>
        <taxon>Streptophyta</taxon>
        <taxon>Embryophyta</taxon>
        <taxon>Tracheophyta</taxon>
        <taxon>Spermatophyta</taxon>
        <taxon>Magnoliopsida</taxon>
        <taxon>eudicotyledons</taxon>
        <taxon>Gunneridae</taxon>
        <taxon>Pentapetalae</taxon>
        <taxon>asterids</taxon>
        <taxon>lamiids</taxon>
        <taxon>Solanales</taxon>
        <taxon>Solanaceae</taxon>
        <taxon>Solanoideae</taxon>
        <taxon>Capsiceae</taxon>
        <taxon>Capsicum</taxon>
    </lineage>
</organism>
<evidence type="ECO:0000256" key="2">
    <source>
        <dbReference type="SAM" id="SignalP"/>
    </source>
</evidence>
<dbReference type="InterPro" id="IPR014710">
    <property type="entry name" value="RmlC-like_jellyroll"/>
</dbReference>
<feature type="chain" id="PRO_5013774021" description="Cupin type-1 domain-containing protein" evidence="2">
    <location>
        <begin position="26"/>
        <end position="479"/>
    </location>
</feature>
<dbReference type="Proteomes" id="UP000224567">
    <property type="component" value="Unassembled WGS sequence"/>
</dbReference>
<feature type="domain" description="Cupin type-1" evidence="3">
    <location>
        <begin position="231"/>
        <end position="370"/>
    </location>
</feature>
<dbReference type="SUPFAM" id="SSF51182">
    <property type="entry name" value="RmlC-like cupins"/>
    <property type="match status" value="2"/>
</dbReference>
<accession>A0A2G2W122</accession>
<dbReference type="EMBL" id="MLFT02000009">
    <property type="protein sequence ID" value="PHT38928.1"/>
    <property type="molecule type" value="Genomic_DNA"/>
</dbReference>
<evidence type="ECO:0000256" key="1">
    <source>
        <dbReference type="ARBA" id="ARBA00023597"/>
    </source>
</evidence>
<reference evidence="5" key="2">
    <citation type="journal article" date="2017" name="J. Anim. Genet.">
        <title>Multiple reference genome sequences of hot pepper reveal the massive evolution of plant disease resistance genes by retroduplication.</title>
        <authorList>
            <person name="Kim S."/>
            <person name="Park J."/>
            <person name="Yeom S.-I."/>
            <person name="Kim Y.-M."/>
            <person name="Seo E."/>
            <person name="Kim K.-T."/>
            <person name="Kim M.-S."/>
            <person name="Lee J.M."/>
            <person name="Cheong K."/>
            <person name="Shin H.-S."/>
            <person name="Kim S.-B."/>
            <person name="Han K."/>
            <person name="Lee J."/>
            <person name="Park M."/>
            <person name="Lee H.-A."/>
            <person name="Lee H.-Y."/>
            <person name="Lee Y."/>
            <person name="Oh S."/>
            <person name="Lee J.H."/>
            <person name="Choi E."/>
            <person name="Choi E."/>
            <person name="Lee S.E."/>
            <person name="Jeon J."/>
            <person name="Kim H."/>
            <person name="Choi G."/>
            <person name="Song H."/>
            <person name="Lee J."/>
            <person name="Lee S.-C."/>
            <person name="Kwon J.-K."/>
            <person name="Lee H.-Y."/>
            <person name="Koo N."/>
            <person name="Hong Y."/>
            <person name="Kim R.W."/>
            <person name="Kang W.-H."/>
            <person name="Huh J.H."/>
            <person name="Kang B.-C."/>
            <person name="Yang T.-J."/>
            <person name="Lee Y.-H."/>
            <person name="Bennetzen J.L."/>
            <person name="Choi D."/>
        </authorList>
    </citation>
    <scope>NUCLEOTIDE SEQUENCE [LARGE SCALE GENOMIC DNA]</scope>
    <source>
        <strain evidence="5">cv. PBC81</strain>
    </source>
</reference>